<proteinExistence type="predicted"/>
<protein>
    <submittedName>
        <fullName evidence="1">Uncharacterized protein</fullName>
    </submittedName>
</protein>
<comment type="caution">
    <text evidence="1">The sequence shown here is derived from an EMBL/GenBank/DDBJ whole genome shotgun (WGS) entry which is preliminary data.</text>
</comment>
<reference evidence="1 2" key="1">
    <citation type="submission" date="2017-12" db="EMBL/GenBank/DDBJ databases">
        <title>Hemimetabolous genomes reveal molecular basis of termite eusociality.</title>
        <authorList>
            <person name="Harrison M.C."/>
            <person name="Jongepier E."/>
            <person name="Robertson H.M."/>
            <person name="Arning N."/>
            <person name="Bitard-Feildel T."/>
            <person name="Chao H."/>
            <person name="Childers C.P."/>
            <person name="Dinh H."/>
            <person name="Doddapaneni H."/>
            <person name="Dugan S."/>
            <person name="Gowin J."/>
            <person name="Greiner C."/>
            <person name="Han Y."/>
            <person name="Hu H."/>
            <person name="Hughes D.S.T."/>
            <person name="Huylmans A.-K."/>
            <person name="Kemena C."/>
            <person name="Kremer L.P.M."/>
            <person name="Lee S.L."/>
            <person name="Lopez-Ezquerra A."/>
            <person name="Mallet L."/>
            <person name="Monroy-Kuhn J.M."/>
            <person name="Moser A."/>
            <person name="Murali S.C."/>
            <person name="Muzny D.M."/>
            <person name="Otani S."/>
            <person name="Piulachs M.-D."/>
            <person name="Poelchau M."/>
            <person name="Qu J."/>
            <person name="Schaub F."/>
            <person name="Wada-Katsumata A."/>
            <person name="Worley K.C."/>
            <person name="Xie Q."/>
            <person name="Ylla G."/>
            <person name="Poulsen M."/>
            <person name="Gibbs R.A."/>
            <person name="Schal C."/>
            <person name="Richards S."/>
            <person name="Belles X."/>
            <person name="Korb J."/>
            <person name="Bornberg-Bauer E."/>
        </authorList>
    </citation>
    <scope>NUCLEOTIDE SEQUENCE [LARGE SCALE GENOMIC DNA]</scope>
    <source>
        <tissue evidence="1">Whole body</tissue>
    </source>
</reference>
<evidence type="ECO:0000313" key="1">
    <source>
        <dbReference type="EMBL" id="PNF43888.1"/>
    </source>
</evidence>
<organism evidence="1 2">
    <name type="scientific">Cryptotermes secundus</name>
    <dbReference type="NCBI Taxonomy" id="105785"/>
    <lineage>
        <taxon>Eukaryota</taxon>
        <taxon>Metazoa</taxon>
        <taxon>Ecdysozoa</taxon>
        <taxon>Arthropoda</taxon>
        <taxon>Hexapoda</taxon>
        <taxon>Insecta</taxon>
        <taxon>Pterygota</taxon>
        <taxon>Neoptera</taxon>
        <taxon>Polyneoptera</taxon>
        <taxon>Dictyoptera</taxon>
        <taxon>Blattodea</taxon>
        <taxon>Blattoidea</taxon>
        <taxon>Termitoidae</taxon>
        <taxon>Kalotermitidae</taxon>
        <taxon>Cryptotermitinae</taxon>
        <taxon>Cryptotermes</taxon>
    </lineage>
</organism>
<evidence type="ECO:0000313" key="2">
    <source>
        <dbReference type="Proteomes" id="UP000235965"/>
    </source>
</evidence>
<accession>A0A2J7RSS8</accession>
<dbReference type="Proteomes" id="UP000235965">
    <property type="component" value="Unassembled WGS sequence"/>
</dbReference>
<dbReference type="AlphaFoldDB" id="A0A2J7RSS8"/>
<name>A0A2J7RSS8_9NEOP</name>
<dbReference type="EMBL" id="NEVH01000250">
    <property type="protein sequence ID" value="PNF43888.1"/>
    <property type="molecule type" value="Genomic_DNA"/>
</dbReference>
<sequence length="94" mass="10724">MGRRFLDGDSELARSLCLSPIITAVGLKTRVSISCNHHILTSIAVRDDYEPCQNLGIMRRCIYLWSMIISDVMLNSPPDLVFQQEEVLNMKRNL</sequence>
<keyword evidence="2" id="KW-1185">Reference proteome</keyword>
<dbReference type="InParanoid" id="A0A2J7RSS8"/>
<gene>
    <name evidence="1" type="ORF">B7P43_G02793</name>
</gene>